<evidence type="ECO:0000313" key="5">
    <source>
        <dbReference type="Proteomes" id="UP000663824"/>
    </source>
</evidence>
<dbReference type="Proteomes" id="UP000681720">
    <property type="component" value="Unassembled WGS sequence"/>
</dbReference>
<dbReference type="EMBL" id="CAJNOW010020830">
    <property type="protein sequence ID" value="CAF1681656.1"/>
    <property type="molecule type" value="Genomic_DNA"/>
</dbReference>
<accession>A0A816MVV5</accession>
<protein>
    <submittedName>
        <fullName evidence="2">Uncharacterized protein</fullName>
    </submittedName>
</protein>
<evidence type="ECO:0000313" key="1">
    <source>
        <dbReference type="EMBL" id="CAF1681656.1"/>
    </source>
</evidence>
<dbReference type="EMBL" id="CAJNRE010003425">
    <property type="protein sequence ID" value="CAF2018645.1"/>
    <property type="molecule type" value="Genomic_DNA"/>
</dbReference>
<name>A0A816MVV5_9BILA</name>
<organism evidence="2 5">
    <name type="scientific">Rotaria magnacalcarata</name>
    <dbReference type="NCBI Taxonomy" id="392030"/>
    <lineage>
        <taxon>Eukaryota</taxon>
        <taxon>Metazoa</taxon>
        <taxon>Spiralia</taxon>
        <taxon>Gnathifera</taxon>
        <taxon>Rotifera</taxon>
        <taxon>Eurotatoria</taxon>
        <taxon>Bdelloidea</taxon>
        <taxon>Philodinida</taxon>
        <taxon>Philodinidae</taxon>
        <taxon>Rotaria</taxon>
    </lineage>
</organism>
<dbReference type="EMBL" id="CAJOBJ010325962">
    <property type="protein sequence ID" value="CAF5175164.1"/>
    <property type="molecule type" value="Genomic_DNA"/>
</dbReference>
<evidence type="ECO:0000313" key="4">
    <source>
        <dbReference type="EMBL" id="CAF5175164.1"/>
    </source>
</evidence>
<comment type="caution">
    <text evidence="2">The sequence shown here is derived from an EMBL/GenBank/DDBJ whole genome shotgun (WGS) entry which is preliminary data.</text>
</comment>
<sequence>MSFLSCIQLVFEFSVDKSTKRKSKKGVFNKAWLNLVEYKSFLKEYKPDSSQATCIICNKQFSVHYRGKADIDNHIKTKKHQYHMKSYDVNQQLITKTIIISKEKDEIAAAEGVLVYHGVKH</sequence>
<reference evidence="2" key="1">
    <citation type="submission" date="2021-02" db="EMBL/GenBank/DDBJ databases">
        <authorList>
            <person name="Nowell W R."/>
        </authorList>
    </citation>
    <scope>NUCLEOTIDE SEQUENCE</scope>
</reference>
<dbReference type="Proteomes" id="UP000663834">
    <property type="component" value="Unassembled WGS sequence"/>
</dbReference>
<dbReference type="EMBL" id="CAJOBI010312717">
    <property type="protein sequence ID" value="CAF5172320.1"/>
    <property type="molecule type" value="Genomic_DNA"/>
</dbReference>
<dbReference type="AlphaFoldDB" id="A0A816MVV5"/>
<dbReference type="OrthoDB" id="7971529at2759"/>
<evidence type="ECO:0000313" key="2">
    <source>
        <dbReference type="EMBL" id="CAF2018645.1"/>
    </source>
</evidence>
<gene>
    <name evidence="4" type="ORF">GIL414_LOCUS67441</name>
    <name evidence="1" type="ORF">KQP761_LOCUS36806</name>
    <name evidence="2" type="ORF">MBJ925_LOCUS9136</name>
    <name evidence="3" type="ORF">SMN809_LOCUS66123</name>
</gene>
<proteinExistence type="predicted"/>
<evidence type="ECO:0000313" key="3">
    <source>
        <dbReference type="EMBL" id="CAF5172320.1"/>
    </source>
</evidence>
<dbReference type="Proteomes" id="UP000676336">
    <property type="component" value="Unassembled WGS sequence"/>
</dbReference>
<dbReference type="Proteomes" id="UP000663824">
    <property type="component" value="Unassembled WGS sequence"/>
</dbReference>
<feature type="non-terminal residue" evidence="2">
    <location>
        <position position="121"/>
    </location>
</feature>